<gene>
    <name evidence="1" type="ORF">HELGO_WM26055</name>
</gene>
<evidence type="ECO:0000313" key="1">
    <source>
        <dbReference type="EMBL" id="CAA6830592.1"/>
    </source>
</evidence>
<name>A0A6S6UM32_9GAMM</name>
<protein>
    <recommendedName>
        <fullName evidence="2">BrnA antitoxin of type II toxin-antitoxin system</fullName>
    </recommendedName>
</protein>
<sequence>MPKLKAGTIFPTEEEDAKIREGIAADSDTHELTKAEVQQMRPVGRPKAEVTKKSVTIRLSPEVTDYFRDTGKGWHTRIDQVLRDYVAEHR</sequence>
<dbReference type="AlphaFoldDB" id="A0A6S6UM32"/>
<dbReference type="InterPro" id="IPR025528">
    <property type="entry name" value="BrnA_antitoxin"/>
</dbReference>
<dbReference type="EMBL" id="CACVAT010000604">
    <property type="protein sequence ID" value="CAA6830592.1"/>
    <property type="molecule type" value="Genomic_DNA"/>
</dbReference>
<dbReference type="Pfam" id="PF14384">
    <property type="entry name" value="BrnA_antitoxin"/>
    <property type="match status" value="1"/>
</dbReference>
<reference evidence="1" key="1">
    <citation type="submission" date="2020-01" db="EMBL/GenBank/DDBJ databases">
        <authorList>
            <person name="Meier V. D."/>
            <person name="Meier V D."/>
        </authorList>
    </citation>
    <scope>NUCLEOTIDE SEQUENCE</scope>
    <source>
        <strain evidence="1">HLG_WM_MAG_09</strain>
    </source>
</reference>
<proteinExistence type="predicted"/>
<evidence type="ECO:0008006" key="2">
    <source>
        <dbReference type="Google" id="ProtNLM"/>
    </source>
</evidence>
<accession>A0A6S6UM32</accession>
<organism evidence="1">
    <name type="scientific">uncultured Thiotrichaceae bacterium</name>
    <dbReference type="NCBI Taxonomy" id="298394"/>
    <lineage>
        <taxon>Bacteria</taxon>
        <taxon>Pseudomonadati</taxon>
        <taxon>Pseudomonadota</taxon>
        <taxon>Gammaproteobacteria</taxon>
        <taxon>Thiotrichales</taxon>
        <taxon>Thiotrichaceae</taxon>
        <taxon>environmental samples</taxon>
    </lineage>
</organism>